<evidence type="ECO:0000256" key="7">
    <source>
        <dbReference type="SAM" id="SignalP"/>
    </source>
</evidence>
<evidence type="ECO:0000313" key="10">
    <source>
        <dbReference type="Proteomes" id="UP000245790"/>
    </source>
</evidence>
<dbReference type="SMART" id="SM00028">
    <property type="entry name" value="TPR"/>
    <property type="match status" value="5"/>
</dbReference>
<dbReference type="PANTHER" id="PTHR45138:SF9">
    <property type="entry name" value="DIGUANYLATE CYCLASE DGCM-RELATED"/>
    <property type="match status" value="1"/>
</dbReference>
<evidence type="ECO:0000256" key="4">
    <source>
        <dbReference type="PROSITE-ProRule" id="PRU00339"/>
    </source>
</evidence>
<evidence type="ECO:0000313" key="9">
    <source>
        <dbReference type="EMBL" id="PWK52909.1"/>
    </source>
</evidence>
<feature type="signal peptide" evidence="7">
    <location>
        <begin position="1"/>
        <end position="28"/>
    </location>
</feature>
<dbReference type="EC" id="2.7.7.65" evidence="2"/>
<dbReference type="InterPro" id="IPR043128">
    <property type="entry name" value="Rev_trsase/Diguanyl_cyclase"/>
</dbReference>
<evidence type="ECO:0000256" key="5">
    <source>
        <dbReference type="SAM" id="Coils"/>
    </source>
</evidence>
<feature type="domain" description="GGDEF" evidence="8">
    <location>
        <begin position="490"/>
        <end position="619"/>
    </location>
</feature>
<reference evidence="9 10" key="1">
    <citation type="submission" date="2018-05" db="EMBL/GenBank/DDBJ databases">
        <title>Genomic Encyclopedia of Type Strains, Phase IV (KMG-IV): sequencing the most valuable type-strain genomes for metagenomic binning, comparative biology and taxonomic classification.</title>
        <authorList>
            <person name="Goeker M."/>
        </authorList>
    </citation>
    <scope>NUCLEOTIDE SEQUENCE [LARGE SCALE GENOMIC DNA]</scope>
    <source>
        <strain evidence="9 10">DSM 25350</strain>
    </source>
</reference>
<evidence type="ECO:0000256" key="2">
    <source>
        <dbReference type="ARBA" id="ARBA00012528"/>
    </source>
</evidence>
<dbReference type="PROSITE" id="PS50005">
    <property type="entry name" value="TPR"/>
    <property type="match status" value="1"/>
</dbReference>
<dbReference type="InterPro" id="IPR011990">
    <property type="entry name" value="TPR-like_helical_dom_sf"/>
</dbReference>
<feature type="repeat" description="TPR" evidence="4">
    <location>
        <begin position="187"/>
        <end position="220"/>
    </location>
</feature>
<dbReference type="PANTHER" id="PTHR45138">
    <property type="entry name" value="REGULATORY COMPONENTS OF SENSORY TRANSDUCTION SYSTEM"/>
    <property type="match status" value="1"/>
</dbReference>
<feature type="chain" id="PRO_5016301238" description="diguanylate cyclase" evidence="7">
    <location>
        <begin position="29"/>
        <end position="619"/>
    </location>
</feature>
<proteinExistence type="predicted"/>
<dbReference type="InterPro" id="IPR000160">
    <property type="entry name" value="GGDEF_dom"/>
</dbReference>
<evidence type="ECO:0000256" key="3">
    <source>
        <dbReference type="ARBA" id="ARBA00034247"/>
    </source>
</evidence>
<organism evidence="9 10">
    <name type="scientific">Pleionea mediterranea</name>
    <dbReference type="NCBI Taxonomy" id="523701"/>
    <lineage>
        <taxon>Bacteria</taxon>
        <taxon>Pseudomonadati</taxon>
        <taxon>Pseudomonadota</taxon>
        <taxon>Gammaproteobacteria</taxon>
        <taxon>Oceanospirillales</taxon>
        <taxon>Pleioneaceae</taxon>
        <taxon>Pleionea</taxon>
    </lineage>
</organism>
<comment type="cofactor">
    <cofactor evidence="1">
        <name>Mg(2+)</name>
        <dbReference type="ChEBI" id="CHEBI:18420"/>
    </cofactor>
</comment>
<dbReference type="PROSITE" id="PS50887">
    <property type="entry name" value="GGDEF"/>
    <property type="match status" value="1"/>
</dbReference>
<dbReference type="Gene3D" id="1.25.40.10">
    <property type="entry name" value="Tetratricopeptide repeat domain"/>
    <property type="match status" value="2"/>
</dbReference>
<dbReference type="AlphaFoldDB" id="A0A316FWH9"/>
<feature type="transmembrane region" description="Helical" evidence="6">
    <location>
        <begin position="426"/>
        <end position="446"/>
    </location>
</feature>
<evidence type="ECO:0000256" key="6">
    <source>
        <dbReference type="SAM" id="Phobius"/>
    </source>
</evidence>
<keyword evidence="10" id="KW-1185">Reference proteome</keyword>
<dbReference type="InterPro" id="IPR029787">
    <property type="entry name" value="Nucleotide_cyclase"/>
</dbReference>
<evidence type="ECO:0000259" key="8">
    <source>
        <dbReference type="PROSITE" id="PS50887"/>
    </source>
</evidence>
<gene>
    <name evidence="9" type="ORF">C8D97_104127</name>
</gene>
<dbReference type="FunFam" id="3.30.70.270:FF:000001">
    <property type="entry name" value="Diguanylate cyclase domain protein"/>
    <property type="match status" value="1"/>
</dbReference>
<keyword evidence="6" id="KW-0812">Transmembrane</keyword>
<accession>A0A316FWH9</accession>
<protein>
    <recommendedName>
        <fullName evidence="2">diguanylate cyclase</fullName>
        <ecNumber evidence="2">2.7.7.65</ecNumber>
    </recommendedName>
</protein>
<keyword evidence="5" id="KW-0175">Coiled coil</keyword>
<evidence type="ECO:0000256" key="1">
    <source>
        <dbReference type="ARBA" id="ARBA00001946"/>
    </source>
</evidence>
<dbReference type="InterPro" id="IPR050469">
    <property type="entry name" value="Diguanylate_Cyclase"/>
</dbReference>
<keyword evidence="6" id="KW-1133">Transmembrane helix</keyword>
<dbReference type="CDD" id="cd01949">
    <property type="entry name" value="GGDEF"/>
    <property type="match status" value="1"/>
</dbReference>
<name>A0A316FWH9_9GAMM</name>
<keyword evidence="4" id="KW-0802">TPR repeat</keyword>
<comment type="catalytic activity">
    <reaction evidence="3">
        <text>2 GTP = 3',3'-c-di-GMP + 2 diphosphate</text>
        <dbReference type="Rhea" id="RHEA:24898"/>
        <dbReference type="ChEBI" id="CHEBI:33019"/>
        <dbReference type="ChEBI" id="CHEBI:37565"/>
        <dbReference type="ChEBI" id="CHEBI:58805"/>
        <dbReference type="EC" id="2.7.7.65"/>
    </reaction>
</comment>
<comment type="caution">
    <text evidence="9">The sequence shown here is derived from an EMBL/GenBank/DDBJ whole genome shotgun (WGS) entry which is preliminary data.</text>
</comment>
<dbReference type="NCBIfam" id="TIGR00254">
    <property type="entry name" value="GGDEF"/>
    <property type="match status" value="1"/>
</dbReference>
<dbReference type="EMBL" id="QGGU01000004">
    <property type="protein sequence ID" value="PWK52909.1"/>
    <property type="molecule type" value="Genomic_DNA"/>
</dbReference>
<keyword evidence="6" id="KW-0472">Membrane</keyword>
<dbReference type="GO" id="GO:0052621">
    <property type="term" value="F:diguanylate cyclase activity"/>
    <property type="evidence" value="ECO:0007669"/>
    <property type="project" value="UniProtKB-EC"/>
</dbReference>
<dbReference type="Proteomes" id="UP000245790">
    <property type="component" value="Unassembled WGS sequence"/>
</dbReference>
<keyword evidence="7" id="KW-0732">Signal</keyword>
<sequence>MVFNINNRRTLPAFAFIALLFMSASVWADTSLEQIKQQANTNPVETLSLIEQRLTLKTLPLSERLELMLIESQLYSQLGYLDKSQQSAVNGEQLASAHNNFRYEIEFKLMQAEALSQMSDWPNTKKAYTDILQQVEQSNHQDKTLLIALTKSKYGLSCYYNGENQLALDLLFDAFEKYQAIDTEMVPTVLANIALVYDATGDHHTALKYFFKSLEYYDTDKLELAASVTYYNIGYVSLKVDKFKQAETYLKKSEQIARKHNITQGIAFATSQLGTLAIKQDKFEQALIYLNEAYSIAIDLKNDRLVNRILVQLLQSHIKLGNIAKVRNLINQIIPDLNQSSDAYQVDVLKLVSKFHADQNHYEQAINHYQQLIALLEETIDKTNTEQIRDMQNQFSNQLREQENQILKQQNELQKLKISEQQNQTLIFILGSAALLIAAVFMTLFWRREKQVRHKFTQLALTDELTGVPNRRQIVKLAEAEFSRHQRTQVDVIYCIIDLDHFKNINDTYGHDIGDIVLKKFAQSVKRIIREHDSFGRVGGEEWLLVLPRLPDNELTSFFMRIREACAAMDIPEIKETITVSMGAAKPEEHDRLLESVLKRADKALYRAKENGRDQVVLI</sequence>
<dbReference type="SMART" id="SM00267">
    <property type="entry name" value="GGDEF"/>
    <property type="match status" value="1"/>
</dbReference>
<dbReference type="OrthoDB" id="6191081at2"/>
<dbReference type="InterPro" id="IPR019734">
    <property type="entry name" value="TPR_rpt"/>
</dbReference>
<feature type="coiled-coil region" evidence="5">
    <location>
        <begin position="366"/>
        <end position="424"/>
    </location>
</feature>
<dbReference type="Pfam" id="PF13424">
    <property type="entry name" value="TPR_12"/>
    <property type="match status" value="1"/>
</dbReference>
<dbReference type="Pfam" id="PF00990">
    <property type="entry name" value="GGDEF"/>
    <property type="match status" value="1"/>
</dbReference>
<dbReference type="SUPFAM" id="SSF55073">
    <property type="entry name" value="Nucleotide cyclase"/>
    <property type="match status" value="1"/>
</dbReference>
<dbReference type="SUPFAM" id="SSF48452">
    <property type="entry name" value="TPR-like"/>
    <property type="match status" value="1"/>
</dbReference>
<dbReference type="Gene3D" id="3.30.70.270">
    <property type="match status" value="1"/>
</dbReference>